<organism evidence="1">
    <name type="scientific">bioreactor metagenome</name>
    <dbReference type="NCBI Taxonomy" id="1076179"/>
    <lineage>
        <taxon>unclassified sequences</taxon>
        <taxon>metagenomes</taxon>
        <taxon>ecological metagenomes</taxon>
    </lineage>
</organism>
<comment type="caution">
    <text evidence="1">The sequence shown here is derived from an EMBL/GenBank/DDBJ whole genome shotgun (WGS) entry which is preliminary data.</text>
</comment>
<evidence type="ECO:0000313" key="1">
    <source>
        <dbReference type="EMBL" id="MPN41007.1"/>
    </source>
</evidence>
<proteinExistence type="predicted"/>
<reference evidence="1" key="1">
    <citation type="submission" date="2019-08" db="EMBL/GenBank/DDBJ databases">
        <authorList>
            <person name="Kucharzyk K."/>
            <person name="Murdoch R.W."/>
            <person name="Higgins S."/>
            <person name="Loffler F."/>
        </authorList>
    </citation>
    <scope>NUCLEOTIDE SEQUENCE</scope>
</reference>
<name>A0A645HPW2_9ZZZZ</name>
<protein>
    <submittedName>
        <fullName evidence="1">Uncharacterized protein</fullName>
    </submittedName>
</protein>
<gene>
    <name evidence="1" type="ORF">SDC9_188547</name>
</gene>
<accession>A0A645HPW2</accession>
<dbReference type="AlphaFoldDB" id="A0A645HPW2"/>
<sequence length="110" mass="12679">MRNARLIIDELERTTTTSDNQKKNSKNIIILNENHHSRPDELTKEDIENYLGKKIDIFHPFIKDVKKTDNKSELYFFTAKMLGKNIKGGALGKKQKGLSLSSIFKKKKNS</sequence>
<dbReference type="EMBL" id="VSSQ01097793">
    <property type="protein sequence ID" value="MPN41007.1"/>
    <property type="molecule type" value="Genomic_DNA"/>
</dbReference>